<dbReference type="InterPro" id="IPR024456">
    <property type="entry name" value="Integrase_catalytic_putative"/>
</dbReference>
<evidence type="ECO:0000256" key="2">
    <source>
        <dbReference type="ARBA" id="ARBA00023172"/>
    </source>
</evidence>
<dbReference type="EMBL" id="RZHF01000014">
    <property type="protein sequence ID" value="RUR31803.1"/>
    <property type="molecule type" value="Genomic_DNA"/>
</dbReference>
<dbReference type="PROSITE" id="PS51900">
    <property type="entry name" value="CB"/>
    <property type="match status" value="1"/>
</dbReference>
<dbReference type="InterPro" id="IPR013762">
    <property type="entry name" value="Integrase-like_cat_sf"/>
</dbReference>
<proteinExistence type="predicted"/>
<keyword evidence="6" id="KW-1185">Reference proteome</keyword>
<accession>A0A3S0Y714</accession>
<dbReference type="InterPro" id="IPR044068">
    <property type="entry name" value="CB"/>
</dbReference>
<dbReference type="Proteomes" id="UP000287023">
    <property type="component" value="Unassembled WGS sequence"/>
</dbReference>
<feature type="domain" description="Core-binding (CB)" evidence="4">
    <location>
        <begin position="19"/>
        <end position="100"/>
    </location>
</feature>
<comment type="caution">
    <text evidence="5">The sequence shown here is derived from an EMBL/GenBank/DDBJ whole genome shotgun (WGS) entry which is preliminary data.</text>
</comment>
<dbReference type="Gene3D" id="1.10.443.10">
    <property type="entry name" value="Intergrase catalytic core"/>
    <property type="match status" value="1"/>
</dbReference>
<name>A0A3S0Y714_9GAMM</name>
<evidence type="ECO:0000313" key="6">
    <source>
        <dbReference type="Proteomes" id="UP000287023"/>
    </source>
</evidence>
<keyword evidence="3" id="KW-0238">DNA-binding</keyword>
<dbReference type="Pfam" id="PF12835">
    <property type="entry name" value="Integrase_1"/>
    <property type="match status" value="1"/>
</dbReference>
<dbReference type="GO" id="GO:0003677">
    <property type="term" value="F:DNA binding"/>
    <property type="evidence" value="ECO:0007669"/>
    <property type="project" value="UniProtKB-UniRule"/>
</dbReference>
<sequence>MCRNVGVGTRNMASAGRILLNGEVLRKNLSYLSVDSVDKAWSKFADYARNLGVRRLEHVTFELLVQYGKELAKQVEEKIYTAGYAQRLISAVNTVMRLAKPEWRSVKAVSDCGVARRVAVRKHAPTGIDATEIQQVVQNLTTSSLVVAAAVVMLCWSFGLRLKEAALLNANKALVQALKKGFIAVTLGTKGGRKRVIKLYHSHQFDALEAASKVQSQGSSVIPAEIDWRSFRQSELYRARKTLKSGGIIKFHDLRAAYACRRYQELTGYPAPVICGKIVNKEQDRFQEK</sequence>
<evidence type="ECO:0000313" key="5">
    <source>
        <dbReference type="EMBL" id="RUR31803.1"/>
    </source>
</evidence>
<dbReference type="GO" id="GO:0006310">
    <property type="term" value="P:DNA recombination"/>
    <property type="evidence" value="ECO:0007669"/>
    <property type="project" value="UniProtKB-KW"/>
</dbReference>
<reference evidence="5 6" key="1">
    <citation type="submission" date="2018-12" db="EMBL/GenBank/DDBJ databases">
        <title>three novel Halomonas strain isolated from plants.</title>
        <authorList>
            <person name="Sun C."/>
        </authorList>
    </citation>
    <scope>NUCLEOTIDE SEQUENCE [LARGE SCALE GENOMIC DNA]</scope>
    <source>
        <strain evidence="5 6">JCM 18142</strain>
    </source>
</reference>
<organism evidence="5 6">
    <name type="scientific">Vreelandella nanhaiensis</name>
    <dbReference type="NCBI Taxonomy" id="1258546"/>
    <lineage>
        <taxon>Bacteria</taxon>
        <taxon>Pseudomonadati</taxon>
        <taxon>Pseudomonadota</taxon>
        <taxon>Gammaproteobacteria</taxon>
        <taxon>Oceanospirillales</taxon>
        <taxon>Halomonadaceae</taxon>
        <taxon>Vreelandella</taxon>
    </lineage>
</organism>
<dbReference type="AlphaFoldDB" id="A0A3S0Y714"/>
<keyword evidence="1" id="KW-0229">DNA integration</keyword>
<protein>
    <recommendedName>
        <fullName evidence="4">Core-binding (CB) domain-containing protein</fullName>
    </recommendedName>
</protein>
<dbReference type="InterPro" id="IPR011010">
    <property type="entry name" value="DNA_brk_join_enz"/>
</dbReference>
<dbReference type="GO" id="GO:0015074">
    <property type="term" value="P:DNA integration"/>
    <property type="evidence" value="ECO:0007669"/>
    <property type="project" value="UniProtKB-KW"/>
</dbReference>
<evidence type="ECO:0000256" key="3">
    <source>
        <dbReference type="PROSITE-ProRule" id="PRU01248"/>
    </source>
</evidence>
<keyword evidence="2" id="KW-0233">DNA recombination</keyword>
<evidence type="ECO:0000259" key="4">
    <source>
        <dbReference type="PROSITE" id="PS51900"/>
    </source>
</evidence>
<evidence type="ECO:0000256" key="1">
    <source>
        <dbReference type="ARBA" id="ARBA00022908"/>
    </source>
</evidence>
<dbReference type="SUPFAM" id="SSF56349">
    <property type="entry name" value="DNA breaking-rejoining enzymes"/>
    <property type="match status" value="1"/>
</dbReference>
<gene>
    <name evidence="5" type="ORF">ELY38_10155</name>
</gene>
<dbReference type="OrthoDB" id="5394387at2"/>